<evidence type="ECO:0000313" key="1">
    <source>
        <dbReference type="EMBL" id="CAA9559027.1"/>
    </source>
</evidence>
<sequence>MAMWRDEIDDAAFVPIEDEASLAPWLARPGPALVLLHDPYCPISAAAYREVARLPGPVALIDVAAAPELSDAVEARTGIRHESPQIILLRDGEPVWSASHYRVTESGIVEAVATTETTSRNDEPSTG</sequence>
<evidence type="ECO:0008006" key="2">
    <source>
        <dbReference type="Google" id="ProtNLM"/>
    </source>
</evidence>
<dbReference type="EMBL" id="CADCWF010000150">
    <property type="protein sequence ID" value="CAA9559027.1"/>
    <property type="molecule type" value="Genomic_DNA"/>
</dbReference>
<dbReference type="Gene3D" id="3.40.30.10">
    <property type="entry name" value="Glutaredoxin"/>
    <property type="match status" value="1"/>
</dbReference>
<accession>A0A6J4UT02</accession>
<name>A0A6J4UT02_9BACT</name>
<dbReference type="InterPro" id="IPR022551">
    <property type="entry name" value="BrxC"/>
</dbReference>
<reference evidence="1" key="1">
    <citation type="submission" date="2020-02" db="EMBL/GenBank/DDBJ databases">
        <authorList>
            <person name="Meier V. D."/>
        </authorList>
    </citation>
    <scope>NUCLEOTIDE SEQUENCE</scope>
    <source>
        <strain evidence="1">AVDCRST_MAG59</strain>
    </source>
</reference>
<organism evidence="1">
    <name type="scientific">uncultured Thermomicrobiales bacterium</name>
    <dbReference type="NCBI Taxonomy" id="1645740"/>
    <lineage>
        <taxon>Bacteria</taxon>
        <taxon>Pseudomonadati</taxon>
        <taxon>Thermomicrobiota</taxon>
        <taxon>Thermomicrobia</taxon>
        <taxon>Thermomicrobiales</taxon>
        <taxon>environmental samples</taxon>
    </lineage>
</organism>
<dbReference type="AlphaFoldDB" id="A0A6J4UT02"/>
<proteinExistence type="predicted"/>
<protein>
    <recommendedName>
        <fullName evidence="2">General stress protein</fullName>
    </recommendedName>
</protein>
<dbReference type="Pfam" id="PF11009">
    <property type="entry name" value="BrxC"/>
    <property type="match status" value="1"/>
</dbReference>
<gene>
    <name evidence="1" type="ORF">AVDCRST_MAG59-2330</name>
</gene>